<dbReference type="Proteomes" id="UP000198623">
    <property type="component" value="Unassembled WGS sequence"/>
</dbReference>
<dbReference type="RefSeq" id="WP_198064229.1">
    <property type="nucleotide sequence ID" value="NZ_FOOU01000007.1"/>
</dbReference>
<keyword evidence="3" id="KW-1185">Reference proteome</keyword>
<dbReference type="SUPFAM" id="SSF50475">
    <property type="entry name" value="FMN-binding split barrel"/>
    <property type="match status" value="1"/>
</dbReference>
<dbReference type="Gene3D" id="2.30.110.10">
    <property type="entry name" value="Electron Transport, Fmn-binding Protein, Chain A"/>
    <property type="match status" value="1"/>
</dbReference>
<dbReference type="InterPro" id="IPR011576">
    <property type="entry name" value="Pyridox_Oxase_N"/>
</dbReference>
<accession>A0A1I2SDU9</accession>
<feature type="domain" description="Pyridoxamine 5'-phosphate oxidase N-terminal" evidence="1">
    <location>
        <begin position="38"/>
        <end position="157"/>
    </location>
</feature>
<dbReference type="NCBIfam" id="TIGR04025">
    <property type="entry name" value="PPOX_FMN_DR2398"/>
    <property type="match status" value="1"/>
</dbReference>
<dbReference type="PANTHER" id="PTHR42815">
    <property type="entry name" value="FAD-BINDING, PUTATIVE (AFU_ORTHOLOGUE AFUA_6G07600)-RELATED"/>
    <property type="match status" value="1"/>
</dbReference>
<name>A0A1I2SDU9_9GAMM</name>
<dbReference type="EMBL" id="FOOU01000007">
    <property type="protein sequence ID" value="SFG49107.1"/>
    <property type="molecule type" value="Genomic_DNA"/>
</dbReference>
<dbReference type="Pfam" id="PF01243">
    <property type="entry name" value="PNPOx_N"/>
    <property type="match status" value="1"/>
</dbReference>
<dbReference type="STRING" id="1045558.SAMN05216175_107160"/>
<proteinExistence type="predicted"/>
<gene>
    <name evidence="2" type="ORF">SAMN05216175_107160</name>
</gene>
<dbReference type="AlphaFoldDB" id="A0A1I2SDU9"/>
<organism evidence="2 3">
    <name type="scientific">Neptunomonas qingdaonensis</name>
    <dbReference type="NCBI Taxonomy" id="1045558"/>
    <lineage>
        <taxon>Bacteria</taxon>
        <taxon>Pseudomonadati</taxon>
        <taxon>Pseudomonadota</taxon>
        <taxon>Gammaproteobacteria</taxon>
        <taxon>Oceanospirillales</taxon>
        <taxon>Oceanospirillaceae</taxon>
        <taxon>Neptunomonas</taxon>
    </lineage>
</organism>
<dbReference type="InterPro" id="IPR024029">
    <property type="entry name" value="Pyridox_Oxase_FMN-dep"/>
</dbReference>
<protein>
    <recommendedName>
        <fullName evidence="1">Pyridoxamine 5'-phosphate oxidase N-terminal domain-containing protein</fullName>
    </recommendedName>
</protein>
<dbReference type="PANTHER" id="PTHR42815:SF2">
    <property type="entry name" value="FAD-BINDING, PUTATIVE (AFU_ORTHOLOGUE AFUA_6G07600)-RELATED"/>
    <property type="match status" value="1"/>
</dbReference>
<evidence type="ECO:0000259" key="1">
    <source>
        <dbReference type="Pfam" id="PF01243"/>
    </source>
</evidence>
<reference evidence="3" key="1">
    <citation type="submission" date="2016-10" db="EMBL/GenBank/DDBJ databases">
        <authorList>
            <person name="Varghese N."/>
            <person name="Submissions S."/>
        </authorList>
    </citation>
    <scope>NUCLEOTIDE SEQUENCE [LARGE SCALE GENOMIC DNA]</scope>
    <source>
        <strain evidence="3">CGMCC 1.10971</strain>
    </source>
</reference>
<evidence type="ECO:0000313" key="3">
    <source>
        <dbReference type="Proteomes" id="UP000198623"/>
    </source>
</evidence>
<dbReference type="InterPro" id="IPR012349">
    <property type="entry name" value="Split_barrel_FMN-bd"/>
</dbReference>
<sequence>MEELKMMDEIKSQSEVREAIGEPSPFTRKKIYDHLNVRMQAFIRTSPLAMLATVDDAGFPTISPKGDKAGFIQIKDDKTLLLPELKGNKLAFSLTNIVSSSNKVGLIFLRPGTAETLRVHGTCRLFRGHDICTSVAGSTHQALLVLEIEVSNAYFHCGKALLRSKAWDADHHEAPLEVSFGKEIAENTDATEALIREIDEGVQSRYITDL</sequence>
<evidence type="ECO:0000313" key="2">
    <source>
        <dbReference type="EMBL" id="SFG49107.1"/>
    </source>
</evidence>